<dbReference type="GO" id="GO:0003919">
    <property type="term" value="F:FMN adenylyltransferase activity"/>
    <property type="evidence" value="ECO:0007669"/>
    <property type="project" value="UniProtKB-EC"/>
</dbReference>
<organism evidence="17 18">
    <name type="scientific">Xylanibacter rodentium</name>
    <dbReference type="NCBI Taxonomy" id="2736289"/>
    <lineage>
        <taxon>Bacteria</taxon>
        <taxon>Pseudomonadati</taxon>
        <taxon>Bacteroidota</taxon>
        <taxon>Bacteroidia</taxon>
        <taxon>Bacteroidales</taxon>
        <taxon>Prevotellaceae</taxon>
        <taxon>Xylanibacter</taxon>
    </lineage>
</organism>
<reference evidence="17 18" key="1">
    <citation type="submission" date="2020-05" db="EMBL/GenBank/DDBJ databases">
        <title>Distinct polysaccharide utilization as determinants for interspecies competition between intestinal Prevotella spp.</title>
        <authorList>
            <person name="Galvez E.J.C."/>
            <person name="Iljazovic A."/>
            <person name="Strowig T."/>
        </authorList>
    </citation>
    <scope>NUCLEOTIDE SEQUENCE [LARGE SCALE GENOMIC DNA]</scope>
    <source>
        <strain evidence="17 18">PROD</strain>
    </source>
</reference>
<feature type="domain" description="Riboflavin kinase" evidence="16">
    <location>
        <begin position="182"/>
        <end position="309"/>
    </location>
</feature>
<protein>
    <recommendedName>
        <fullName evidence="15">Riboflavin biosynthesis protein</fullName>
    </recommendedName>
    <domain>
        <recommendedName>
            <fullName evidence="15">Riboflavin kinase</fullName>
            <ecNumber evidence="15">2.7.1.26</ecNumber>
        </recommendedName>
        <alternativeName>
            <fullName evidence="15">Flavokinase</fullName>
        </alternativeName>
    </domain>
    <domain>
        <recommendedName>
            <fullName evidence="15">FMN adenylyltransferase</fullName>
            <ecNumber evidence="15">2.7.7.2</ecNumber>
        </recommendedName>
        <alternativeName>
            <fullName evidence="15">FAD pyrophosphorylase</fullName>
        </alternativeName>
        <alternativeName>
            <fullName evidence="15">FAD synthase</fullName>
        </alternativeName>
    </domain>
</protein>
<evidence type="ECO:0000256" key="6">
    <source>
        <dbReference type="ARBA" id="ARBA00022679"/>
    </source>
</evidence>
<dbReference type="GO" id="GO:0008531">
    <property type="term" value="F:riboflavin kinase activity"/>
    <property type="evidence" value="ECO:0007669"/>
    <property type="project" value="UniProtKB-EC"/>
</dbReference>
<evidence type="ECO:0000256" key="1">
    <source>
        <dbReference type="ARBA" id="ARBA00002121"/>
    </source>
</evidence>
<dbReference type="PANTHER" id="PTHR22749:SF6">
    <property type="entry name" value="RIBOFLAVIN KINASE"/>
    <property type="match status" value="1"/>
</dbReference>
<dbReference type="SUPFAM" id="SSF52374">
    <property type="entry name" value="Nucleotidylyl transferase"/>
    <property type="match status" value="1"/>
</dbReference>
<accession>A0ABX2AZD8</accession>
<dbReference type="EC" id="2.7.1.26" evidence="15"/>
<evidence type="ECO:0000256" key="9">
    <source>
        <dbReference type="ARBA" id="ARBA00022777"/>
    </source>
</evidence>
<comment type="catalytic activity">
    <reaction evidence="13 15">
        <text>riboflavin + ATP = FMN + ADP + H(+)</text>
        <dbReference type="Rhea" id="RHEA:14357"/>
        <dbReference type="ChEBI" id="CHEBI:15378"/>
        <dbReference type="ChEBI" id="CHEBI:30616"/>
        <dbReference type="ChEBI" id="CHEBI:57986"/>
        <dbReference type="ChEBI" id="CHEBI:58210"/>
        <dbReference type="ChEBI" id="CHEBI:456216"/>
        <dbReference type="EC" id="2.7.1.26"/>
    </reaction>
</comment>
<keyword evidence="8 15" id="KW-0547">Nucleotide-binding</keyword>
<dbReference type="NCBIfam" id="NF004160">
    <property type="entry name" value="PRK05627.1-3"/>
    <property type="match status" value="1"/>
</dbReference>
<dbReference type="InterPro" id="IPR014729">
    <property type="entry name" value="Rossmann-like_a/b/a_fold"/>
</dbReference>
<proteinExistence type="inferred from homology"/>
<keyword evidence="7 15" id="KW-0548">Nucleotidyltransferase</keyword>
<keyword evidence="10 15" id="KW-0274">FAD</keyword>
<comment type="similarity">
    <text evidence="15">Belongs to the ribF family.</text>
</comment>
<keyword evidence="6 15" id="KW-0808">Transferase</keyword>
<keyword evidence="9 15" id="KW-0418">Kinase</keyword>
<dbReference type="Proteomes" id="UP001193734">
    <property type="component" value="Unassembled WGS sequence"/>
</dbReference>
<evidence type="ECO:0000259" key="16">
    <source>
        <dbReference type="SMART" id="SM00904"/>
    </source>
</evidence>
<evidence type="ECO:0000256" key="11">
    <source>
        <dbReference type="ARBA" id="ARBA00022840"/>
    </source>
</evidence>
<evidence type="ECO:0000256" key="14">
    <source>
        <dbReference type="ARBA" id="ARBA00049494"/>
    </source>
</evidence>
<dbReference type="Pfam" id="PF06574">
    <property type="entry name" value="FAD_syn"/>
    <property type="match status" value="1"/>
</dbReference>
<dbReference type="NCBIfam" id="TIGR00083">
    <property type="entry name" value="ribF"/>
    <property type="match status" value="1"/>
</dbReference>
<keyword evidence="5 15" id="KW-0288">FMN</keyword>
<dbReference type="SUPFAM" id="SSF82114">
    <property type="entry name" value="Riboflavin kinase-like"/>
    <property type="match status" value="1"/>
</dbReference>
<evidence type="ECO:0000256" key="2">
    <source>
        <dbReference type="ARBA" id="ARBA00004726"/>
    </source>
</evidence>
<dbReference type="EC" id="2.7.7.2" evidence="15"/>
<dbReference type="Pfam" id="PF01687">
    <property type="entry name" value="Flavokinase"/>
    <property type="match status" value="1"/>
</dbReference>
<evidence type="ECO:0000256" key="3">
    <source>
        <dbReference type="ARBA" id="ARBA00005201"/>
    </source>
</evidence>
<dbReference type="InterPro" id="IPR015864">
    <property type="entry name" value="FAD_synthase"/>
</dbReference>
<keyword evidence="18" id="KW-1185">Reference proteome</keyword>
<dbReference type="Gene3D" id="3.40.50.620">
    <property type="entry name" value="HUPs"/>
    <property type="match status" value="1"/>
</dbReference>
<dbReference type="CDD" id="cd02064">
    <property type="entry name" value="FAD_synthetase_N"/>
    <property type="match status" value="1"/>
</dbReference>
<comment type="function">
    <text evidence="1">Catalyzes the phosphorylation of riboflavin to FMN followed by the adenylation of FMN to FAD.</text>
</comment>
<dbReference type="SMART" id="SM00904">
    <property type="entry name" value="Flavokinase"/>
    <property type="match status" value="1"/>
</dbReference>
<evidence type="ECO:0000256" key="13">
    <source>
        <dbReference type="ARBA" id="ARBA00047880"/>
    </source>
</evidence>
<dbReference type="EMBL" id="JABKKE010000024">
    <property type="protein sequence ID" value="NPE15050.1"/>
    <property type="molecule type" value="Genomic_DNA"/>
</dbReference>
<comment type="pathway">
    <text evidence="3 15">Cofactor biosynthesis; FMN biosynthesis; FMN from riboflavin (ATP route): step 1/1.</text>
</comment>
<keyword evidence="4 15" id="KW-0285">Flavoprotein</keyword>
<name>A0ABX2AZD8_9BACT</name>
<comment type="pathway">
    <text evidence="2 15">Cofactor biosynthesis; FAD biosynthesis; FAD from FMN: step 1/1.</text>
</comment>
<keyword evidence="11 15" id="KW-0067">ATP-binding</keyword>
<comment type="caution">
    <text evidence="17">The sequence shown here is derived from an EMBL/GenBank/DDBJ whole genome shotgun (WGS) entry which is preliminary data.</text>
</comment>
<dbReference type="InterPro" id="IPR023468">
    <property type="entry name" value="Riboflavin_kinase"/>
</dbReference>
<evidence type="ECO:0000256" key="12">
    <source>
        <dbReference type="ARBA" id="ARBA00023268"/>
    </source>
</evidence>
<evidence type="ECO:0000256" key="8">
    <source>
        <dbReference type="ARBA" id="ARBA00022741"/>
    </source>
</evidence>
<dbReference type="Gene3D" id="2.40.30.30">
    <property type="entry name" value="Riboflavin kinase-like"/>
    <property type="match status" value="1"/>
</dbReference>
<evidence type="ECO:0000256" key="5">
    <source>
        <dbReference type="ARBA" id="ARBA00022643"/>
    </source>
</evidence>
<dbReference type="GeneID" id="82158509"/>
<dbReference type="PIRSF" id="PIRSF004491">
    <property type="entry name" value="FAD_Synth"/>
    <property type="match status" value="1"/>
</dbReference>
<gene>
    <name evidence="17" type="ORF">HPS55_12105</name>
</gene>
<sequence length="315" mass="34937">MRVIIPAEGMKPKGPCVGTIGFFDGVHRGHRHLIKQVREIAAANGMESMVITFDRHPREVLHSDFQPRLLSTFGEKKELLAQTGVDNCVVLPFDETMAALSARDFMSDVLCGQLGLKALITGYDNRFGHNRSEGFGDYVAYGREMGLDVRQGDVFVLNGVNVSSSVIRSFLQEGEVEMARRCLGYPYTLSGHVVSGEHVGCSIGFPTANLEPDDNRKLIPASGVYAVTVALAGDARLYRGMMNIGTRPTFDGTRQTIEIHIFGFSGDVYGMSMGVSFVKRLREERRFRDVDELVRQLNKDKEMTEEIFKDSGSKV</sequence>
<dbReference type="RefSeq" id="WP_172174449.1">
    <property type="nucleotide sequence ID" value="NZ_CASGIA010000026.1"/>
</dbReference>
<evidence type="ECO:0000313" key="18">
    <source>
        <dbReference type="Proteomes" id="UP001193734"/>
    </source>
</evidence>
<evidence type="ECO:0000256" key="7">
    <source>
        <dbReference type="ARBA" id="ARBA00022695"/>
    </source>
</evidence>
<evidence type="ECO:0000256" key="10">
    <source>
        <dbReference type="ARBA" id="ARBA00022827"/>
    </source>
</evidence>
<evidence type="ECO:0000256" key="4">
    <source>
        <dbReference type="ARBA" id="ARBA00022630"/>
    </source>
</evidence>
<evidence type="ECO:0000256" key="15">
    <source>
        <dbReference type="PIRNR" id="PIRNR004491"/>
    </source>
</evidence>
<dbReference type="NCBIfam" id="NF004162">
    <property type="entry name" value="PRK05627.1-5"/>
    <property type="match status" value="1"/>
</dbReference>
<dbReference type="InterPro" id="IPR015865">
    <property type="entry name" value="Riboflavin_kinase_bac/euk"/>
</dbReference>
<comment type="catalytic activity">
    <reaction evidence="14 15">
        <text>FMN + ATP + H(+) = FAD + diphosphate</text>
        <dbReference type="Rhea" id="RHEA:17237"/>
        <dbReference type="ChEBI" id="CHEBI:15378"/>
        <dbReference type="ChEBI" id="CHEBI:30616"/>
        <dbReference type="ChEBI" id="CHEBI:33019"/>
        <dbReference type="ChEBI" id="CHEBI:57692"/>
        <dbReference type="ChEBI" id="CHEBI:58210"/>
        <dbReference type="EC" id="2.7.7.2"/>
    </reaction>
</comment>
<keyword evidence="12" id="KW-0511">Multifunctional enzyme</keyword>
<dbReference type="InterPro" id="IPR023465">
    <property type="entry name" value="Riboflavin_kinase_dom_sf"/>
</dbReference>
<dbReference type="PANTHER" id="PTHR22749">
    <property type="entry name" value="RIBOFLAVIN KINASE/FMN ADENYLYLTRANSFERASE"/>
    <property type="match status" value="1"/>
</dbReference>
<dbReference type="InterPro" id="IPR002606">
    <property type="entry name" value="Riboflavin_kinase_bac"/>
</dbReference>
<evidence type="ECO:0000313" key="17">
    <source>
        <dbReference type="EMBL" id="NPE15050.1"/>
    </source>
</evidence>